<proteinExistence type="inferred from homology"/>
<dbReference type="GO" id="GO:0032934">
    <property type="term" value="F:sterol binding"/>
    <property type="evidence" value="ECO:0007669"/>
    <property type="project" value="EnsemblFungi"/>
</dbReference>
<accession>A3GGU6</accession>
<dbReference type="GO" id="GO:0006665">
    <property type="term" value="P:sphingolipid metabolic process"/>
    <property type="evidence" value="ECO:0007669"/>
    <property type="project" value="EnsemblFungi"/>
</dbReference>
<feature type="transmembrane region" description="Helical" evidence="12">
    <location>
        <begin position="1064"/>
        <end position="1084"/>
    </location>
</feature>
<dbReference type="OMA" id="WWFDVES"/>
<feature type="signal peptide" evidence="13">
    <location>
        <begin position="1"/>
        <end position="18"/>
    </location>
</feature>
<dbReference type="InterPro" id="IPR053956">
    <property type="entry name" value="NPC1_MLD"/>
</dbReference>
<protein>
    <recommendedName>
        <fullName evidence="14">SSD domain-containing protein</fullName>
    </recommendedName>
</protein>
<reference evidence="15 16" key="1">
    <citation type="journal article" date="2007" name="Nat. Biotechnol.">
        <title>Genome sequence of the lignocellulose-bioconverting and xylose-fermenting yeast Pichia stipitis.</title>
        <authorList>
            <person name="Jeffries T.W."/>
            <person name="Grigoriev I.V."/>
            <person name="Grimwood J."/>
            <person name="Laplaza J.M."/>
            <person name="Aerts A."/>
            <person name="Salamov A."/>
            <person name="Schmutz J."/>
            <person name="Lindquist E."/>
            <person name="Dehal P."/>
            <person name="Shapiro H."/>
            <person name="Jin Y.S."/>
            <person name="Passoth V."/>
            <person name="Richardson P.M."/>
        </authorList>
    </citation>
    <scope>NUCLEOTIDE SEQUENCE [LARGE SCALE GENOMIC DNA]</scope>
    <source>
        <strain evidence="16">ATCC 58785 / CBS 6054 / NBRC 10063 / NRRL Y-11545</strain>
    </source>
</reference>
<keyword evidence="5 13" id="KW-0732">Signal</keyword>
<feature type="transmembrane region" description="Helical" evidence="12">
    <location>
        <begin position="575"/>
        <end position="596"/>
    </location>
</feature>
<feature type="transmembrane region" description="Helical" evidence="12">
    <location>
        <begin position="638"/>
        <end position="661"/>
    </location>
</feature>
<keyword evidence="11" id="KW-0325">Glycoprotein</keyword>
<evidence type="ECO:0000256" key="12">
    <source>
        <dbReference type="SAM" id="Phobius"/>
    </source>
</evidence>
<dbReference type="GO" id="GO:0015918">
    <property type="term" value="P:sterol transport"/>
    <property type="evidence" value="ECO:0007669"/>
    <property type="project" value="EnsemblFungi"/>
</dbReference>
<evidence type="ECO:0000256" key="6">
    <source>
        <dbReference type="ARBA" id="ARBA00022989"/>
    </source>
</evidence>
<dbReference type="AlphaFoldDB" id="A3GGU6"/>
<feature type="transmembrane region" description="Helical" evidence="12">
    <location>
        <begin position="1158"/>
        <end position="1187"/>
    </location>
</feature>
<dbReference type="PROSITE" id="PS50156">
    <property type="entry name" value="SSD"/>
    <property type="match status" value="1"/>
</dbReference>
<feature type="transmembrane region" description="Helical" evidence="12">
    <location>
        <begin position="608"/>
        <end position="632"/>
    </location>
</feature>
<dbReference type="eggNOG" id="KOG1933">
    <property type="taxonomic scope" value="Eukaryota"/>
</dbReference>
<evidence type="ECO:0000256" key="9">
    <source>
        <dbReference type="ARBA" id="ARBA00023136"/>
    </source>
</evidence>
<dbReference type="SUPFAM" id="SSF82866">
    <property type="entry name" value="Multidrug efflux transporter AcrB transmembrane domain"/>
    <property type="match status" value="2"/>
</dbReference>
<keyword evidence="10" id="KW-1015">Disulfide bond</keyword>
<dbReference type="FunCoup" id="A3GGU6">
    <property type="interactions" value="541"/>
</dbReference>
<evidence type="ECO:0000256" key="8">
    <source>
        <dbReference type="ARBA" id="ARBA00023098"/>
    </source>
</evidence>
<keyword evidence="9 12" id="KW-0472">Membrane</keyword>
<gene>
    <name evidence="15" type="ORF">PICST_80838</name>
</gene>
<dbReference type="Pfam" id="PF12349">
    <property type="entry name" value="Sterol-sensing"/>
    <property type="match status" value="1"/>
</dbReference>
<feature type="transmembrane region" description="Helical" evidence="12">
    <location>
        <begin position="803"/>
        <end position="825"/>
    </location>
</feature>
<keyword evidence="4 12" id="KW-0812">Transmembrane</keyword>
<evidence type="ECO:0000313" key="15">
    <source>
        <dbReference type="EMBL" id="EAZ63985.2"/>
    </source>
</evidence>
<keyword evidence="6 12" id="KW-1133">Transmembrane helix</keyword>
<evidence type="ECO:0000256" key="1">
    <source>
        <dbReference type="ARBA" id="ARBA00004127"/>
    </source>
</evidence>
<dbReference type="InParanoid" id="A3GGU6"/>
<feature type="domain" description="SSD" evidence="14">
    <location>
        <begin position="572"/>
        <end position="740"/>
    </location>
</feature>
<keyword evidence="7" id="KW-0445">Lipid transport</keyword>
<dbReference type="RefSeq" id="XP_001388008.2">
    <property type="nucleotide sequence ID" value="XM_001387971.1"/>
</dbReference>
<feature type="transmembrane region" description="Helical" evidence="12">
    <location>
        <begin position="1091"/>
        <end position="1111"/>
    </location>
</feature>
<evidence type="ECO:0000259" key="14">
    <source>
        <dbReference type="PROSITE" id="PS50156"/>
    </source>
</evidence>
<dbReference type="FunFam" id="1.20.1640.10:FF:000029">
    <property type="entry name" value="Putative Patched sphingolipid transporter"/>
    <property type="match status" value="1"/>
</dbReference>
<dbReference type="InterPro" id="IPR053958">
    <property type="entry name" value="HMGCR/SNAP/NPC1-like_SSD"/>
</dbReference>
<evidence type="ECO:0000256" key="4">
    <source>
        <dbReference type="ARBA" id="ARBA00022692"/>
    </source>
</evidence>
<evidence type="ECO:0000256" key="7">
    <source>
        <dbReference type="ARBA" id="ARBA00023055"/>
    </source>
</evidence>
<comment type="subcellular location">
    <subcellularLocation>
        <location evidence="1">Endomembrane system</location>
        <topology evidence="1">Multi-pass membrane protein</topology>
    </subcellularLocation>
</comment>
<dbReference type="EMBL" id="AAVQ01000001">
    <property type="protein sequence ID" value="EAZ63985.2"/>
    <property type="molecule type" value="Genomic_DNA"/>
</dbReference>
<evidence type="ECO:0000313" key="16">
    <source>
        <dbReference type="Proteomes" id="UP000002258"/>
    </source>
</evidence>
<keyword evidence="8" id="KW-0443">Lipid metabolism</keyword>
<dbReference type="OrthoDB" id="6510177at2759"/>
<feature type="transmembrane region" description="Helical" evidence="12">
    <location>
        <begin position="344"/>
        <end position="366"/>
    </location>
</feature>
<evidence type="ECO:0000256" key="11">
    <source>
        <dbReference type="ARBA" id="ARBA00023180"/>
    </source>
</evidence>
<evidence type="ECO:0000256" key="5">
    <source>
        <dbReference type="ARBA" id="ARBA00022729"/>
    </source>
</evidence>
<dbReference type="GO" id="GO:0012505">
    <property type="term" value="C:endomembrane system"/>
    <property type="evidence" value="ECO:0007669"/>
    <property type="project" value="UniProtKB-SubCell"/>
</dbReference>
<dbReference type="STRING" id="322104.A3GGU6"/>
<feature type="transmembrane region" description="Helical" evidence="12">
    <location>
        <begin position="682"/>
        <end position="703"/>
    </location>
</feature>
<dbReference type="Pfam" id="PF16414">
    <property type="entry name" value="NPC1_N"/>
    <property type="match status" value="1"/>
</dbReference>
<dbReference type="PANTHER" id="PTHR45727:SF2">
    <property type="entry name" value="NPC INTRACELLULAR CHOLESTEROL TRANSPORTER 1"/>
    <property type="match status" value="1"/>
</dbReference>
<dbReference type="Proteomes" id="UP000002258">
    <property type="component" value="Chromosome 1"/>
</dbReference>
<keyword evidence="3" id="KW-0813">Transport</keyword>
<evidence type="ECO:0000256" key="2">
    <source>
        <dbReference type="ARBA" id="ARBA00005585"/>
    </source>
</evidence>
<feature type="transmembrane region" description="Helical" evidence="12">
    <location>
        <begin position="1117"/>
        <end position="1137"/>
    </location>
</feature>
<dbReference type="GeneID" id="4851495"/>
<feature type="transmembrane region" description="Helical" evidence="12">
    <location>
        <begin position="1199"/>
        <end position="1222"/>
    </location>
</feature>
<dbReference type="InterPro" id="IPR032190">
    <property type="entry name" value="NPC1_N"/>
</dbReference>
<dbReference type="InterPro" id="IPR000731">
    <property type="entry name" value="SSD"/>
</dbReference>
<feature type="chain" id="PRO_5002653033" description="SSD domain-containing protein" evidence="13">
    <location>
        <begin position="19"/>
        <end position="1268"/>
    </location>
</feature>
<keyword evidence="16" id="KW-1185">Reference proteome</keyword>
<evidence type="ECO:0000256" key="10">
    <source>
        <dbReference type="ARBA" id="ARBA00023157"/>
    </source>
</evidence>
<evidence type="ECO:0000256" key="3">
    <source>
        <dbReference type="ARBA" id="ARBA00022448"/>
    </source>
</evidence>
<dbReference type="FunFam" id="1.20.1640.10:FF:000008">
    <property type="entry name" value="NPC intracellular cholesterol transporter 1"/>
    <property type="match status" value="1"/>
</dbReference>
<feature type="transmembrane region" description="Helical" evidence="12">
    <location>
        <begin position="263"/>
        <end position="284"/>
    </location>
</feature>
<dbReference type="Pfam" id="PF22314">
    <property type="entry name" value="NPC1_MLD"/>
    <property type="match status" value="1"/>
</dbReference>
<evidence type="ECO:0000256" key="13">
    <source>
        <dbReference type="SAM" id="SignalP"/>
    </source>
</evidence>
<dbReference type="PANTHER" id="PTHR45727">
    <property type="entry name" value="NPC INTRACELLULAR CHOLESTEROL TRANSPORTER 1"/>
    <property type="match status" value="1"/>
</dbReference>
<feature type="transmembrane region" description="Helical" evidence="12">
    <location>
        <begin position="715"/>
        <end position="740"/>
    </location>
</feature>
<organism evidence="15 16">
    <name type="scientific">Scheffersomyces stipitis (strain ATCC 58785 / CBS 6054 / NBRC 10063 / NRRL Y-11545)</name>
    <name type="common">Yeast</name>
    <name type="synonym">Pichia stipitis</name>
    <dbReference type="NCBI Taxonomy" id="322104"/>
    <lineage>
        <taxon>Eukaryota</taxon>
        <taxon>Fungi</taxon>
        <taxon>Dikarya</taxon>
        <taxon>Ascomycota</taxon>
        <taxon>Saccharomycotina</taxon>
        <taxon>Pichiomycetes</taxon>
        <taxon>Debaryomycetaceae</taxon>
        <taxon>Scheffersomyces</taxon>
    </lineage>
</organism>
<dbReference type="GO" id="GO:0000329">
    <property type="term" value="C:fungal-type vacuole membrane"/>
    <property type="evidence" value="ECO:0007669"/>
    <property type="project" value="EnsemblFungi"/>
</dbReference>
<name>A3GGU6_PICST</name>
<dbReference type="Gene3D" id="1.20.1640.10">
    <property type="entry name" value="Multidrug efflux transporter AcrB transmembrane domain"/>
    <property type="match status" value="2"/>
</dbReference>
<comment type="caution">
    <text evidence="15">The sequence shown here is derived from an EMBL/GenBank/DDBJ whole genome shotgun (WGS) entry which is preliminary data.</text>
</comment>
<dbReference type="KEGG" id="pic:PICST_80838"/>
<dbReference type="HOGENOM" id="CLU_002359_0_1_1"/>
<comment type="similarity">
    <text evidence="2">Belongs to the patched family.</text>
</comment>
<sequence length="1268" mass="143604">MKLTILSLLLWTLSLCSATIHKSGYCAMYDNCGKKSVFGSSLPCVANVKAVEPSAKTAQLLHQICGDDFDTSKVCCSEDQVVNMESNLKRVDPIISSCPACRKNFYDFFCKFTCSPDQSTFLNITKTAIAADTKNEIVAELSQFVDPGTAKDFYKSCANVKFSATNGYAMDLIGGGAKNYSQFLKFLGDEKPLLGGSPFQINYKYELSEAESDSGLKLRQDNIFACDDETYRCACPDCSKSCPKLPRFKDFRKRCTVGKIPCFTFSIVIIWISLIILLGGYHVYLAKLKRSRGEDDFDDFDVTLSPLSYVTVKKPMSSFSNWHLRLIEKIENTFASVGYFCSSYPGLVISFNLVLTLILSSGLFWLQFETDPVKLWVSPQEPALKNMQYFESSFGEWFRIEQIIVSNKNDSEPILNWNNIRWWFEKERQLYSLNENVSLSDICFKPLGETCGIESFTQYFYGDINQLTEDNWRAKLKSCTDSPVNCLPSFQQPLKKNILFDNDDIFQAKAFTVTLLVNSNSKDQTYTESASAYEHSLQKWAQNLEKENPQLNIAFSTEVSLTEELNKSTNTDIRIIVISYLCMFIYASLALGGKLPNRSLSSLVKTRFALGLSGIIIILLSVTSSLGLFSFLRLKSTLIIAEVIPFLVLAIGIDNIFLIVHELHVVSETLYDMSIELRIAQALRNIGPSCLISAVLQVSMFFLATNVDMPAVKNFAYYSAVAVLINFLLQMTMFISLLALDQHRLENNRLDCFPWITIEDQHNIHLPEGDPNEEIEHVEYNFSSLITKYYAPYIMSKTNKPKLLTLFVLWFGISLSLLPNINFGLDQRIALPKDSYLINYFDSVYKYLNVGPPTFFVVKDLDVTERENQQMVCGRFSACDTYSLANILEKEYKRGFKSTISEPASNWLDDFFTWLNPDLDQCCRFKKTSVFGEPEFCAPHAPDRQCQTCYENHDPPYDSSMKGFPTDKDFMFYFNHWIEEPSDPCPLGGKAPYSSSISRNESKVISSYFRTSHSPLRSQGDFINAYKNSLRIVDEIKKFMPDLDVFAHSPFYVFFVQYERIVELTFTILGSALLIIWGISILLLGSFRTATVMMVTIVSILINIGGVLSLWDISLNAVSLVNLVICAGLAVEFTVHITRAYTNCNDIYNHANVKLLKAYHSLCTVGGSVLGGITLTKIIGMFVLAFTRSKIFEVYYFRMWFSLIFIAAVHALCLLPILLSYFGDDHKTTSRISDESQITGEISNEANGAFRRYSDYIEEVENVEESES</sequence>